<accession>A0A9W4XRK6</accession>
<protein>
    <recommendedName>
        <fullName evidence="1">SprT-like domain-containing protein</fullName>
    </recommendedName>
</protein>
<dbReference type="PANTHER" id="PTHR21220:SF0">
    <property type="entry name" value="DNA-DEPENDENT METALLOPROTEASE SPRTN"/>
    <property type="match status" value="1"/>
</dbReference>
<dbReference type="Pfam" id="PF10263">
    <property type="entry name" value="SprT-like"/>
    <property type="match status" value="1"/>
</dbReference>
<dbReference type="GO" id="GO:0004222">
    <property type="term" value="F:metalloendopeptidase activity"/>
    <property type="evidence" value="ECO:0007669"/>
    <property type="project" value="InterPro"/>
</dbReference>
<dbReference type="GO" id="GO:0003697">
    <property type="term" value="F:single-stranded DNA binding"/>
    <property type="evidence" value="ECO:0007669"/>
    <property type="project" value="InterPro"/>
</dbReference>
<dbReference type="PANTHER" id="PTHR21220">
    <property type="entry name" value="DNA-DEPENDENT METALLOPROTEASE SPRTN"/>
    <property type="match status" value="1"/>
</dbReference>
<dbReference type="AlphaFoldDB" id="A0A9W4XRK6"/>
<gene>
    <name evidence="2" type="ORF">PDIGIT_LOCUS3210</name>
</gene>
<feature type="domain" description="SprT-like" evidence="1">
    <location>
        <begin position="112"/>
        <end position="222"/>
    </location>
</feature>
<dbReference type="InterPro" id="IPR006640">
    <property type="entry name" value="SprT-like_domain"/>
</dbReference>
<sequence length="691" mass="76404">MNYPPSNYLSSLDRTSVGSYLENRLIPYDSEPDLYYRQPSGHVPRPLSSLDLRNPQLKCTRNLGWNISWAVAFVVDRLGAGELPDATEALKKIRLKAARLEREGDINDIPFHLFHKLDQTLFAGHLKKAVYVDIQDLGHEVSGATFSQGCSPDPEIRRVSIILNHRLLKDVGSQDIIATLIHHMIHAYFLIACGPEQEKEVHYGRLGHGLAFAKIMTTIKKISAAEGRPLQSLDFGHPFERLQYFGPRPPRRFSRSQTADEKWYRSYCCSDVISLASSQIEEWYGEVCQPLFDLPKFLRKSRVPVFNIRTRVLEEMLRAETKPSSDSCEFIFNEESSVLVPQNFIDNYYSVARAFKKSGIRYMKIHKDVPWETFERFLQLLHTDTYDPDPKHIVRTGDRGPPIIKPSNGSQPYLLADIHMGKMGDKMSFKDLKTVALERMYRHSITSEDPVDLLAAIYDGTAEPDKDVKMWVRKFLVRGSNPTPTIQAALDTDEWVDVGASPPSTSSPYEPSNLAKLEADMLGYKHRFGELLAGSAALKYEVARARQDLQISSNLAGIGFLNGTGAGQHQKAAAVTAMMLAAANPNNAATAMLPWHQQPQQNALSLARGQPPVRISVNNNNQRGLPWHMSSSSSLSSPSPAVANAVAAQAAVANAAGFGVGLGLGASAGDPYGNGLGDSGISDSGGSGWDW</sequence>
<dbReference type="EMBL" id="CAOQHR010000002">
    <property type="protein sequence ID" value="CAI6310888.1"/>
    <property type="molecule type" value="Genomic_DNA"/>
</dbReference>
<dbReference type="InterPro" id="IPR044245">
    <property type="entry name" value="Spartan"/>
</dbReference>
<proteinExistence type="predicted"/>
<keyword evidence="3" id="KW-1185">Reference proteome</keyword>
<evidence type="ECO:0000313" key="3">
    <source>
        <dbReference type="Proteomes" id="UP001152607"/>
    </source>
</evidence>
<evidence type="ECO:0000313" key="2">
    <source>
        <dbReference type="EMBL" id="CAI6310888.1"/>
    </source>
</evidence>
<dbReference type="GO" id="GO:0005634">
    <property type="term" value="C:nucleus"/>
    <property type="evidence" value="ECO:0007669"/>
    <property type="project" value="TreeGrafter"/>
</dbReference>
<reference evidence="2" key="1">
    <citation type="submission" date="2023-01" db="EMBL/GenBank/DDBJ databases">
        <authorList>
            <person name="Van Ghelder C."/>
            <person name="Rancurel C."/>
        </authorList>
    </citation>
    <scope>NUCLEOTIDE SEQUENCE</scope>
    <source>
        <strain evidence="2">CNCM I-4278</strain>
    </source>
</reference>
<dbReference type="GO" id="GO:0031593">
    <property type="term" value="F:polyubiquitin modification-dependent protein binding"/>
    <property type="evidence" value="ECO:0007669"/>
    <property type="project" value="TreeGrafter"/>
</dbReference>
<dbReference type="Proteomes" id="UP001152607">
    <property type="component" value="Unassembled WGS sequence"/>
</dbReference>
<comment type="caution">
    <text evidence="2">The sequence shown here is derived from an EMBL/GenBank/DDBJ whole genome shotgun (WGS) entry which is preliminary data.</text>
</comment>
<dbReference type="OrthoDB" id="5236983at2759"/>
<evidence type="ECO:0000259" key="1">
    <source>
        <dbReference type="Pfam" id="PF10263"/>
    </source>
</evidence>
<name>A0A9W4XRK6_9PLEO</name>
<dbReference type="GO" id="GO:0006974">
    <property type="term" value="P:DNA damage response"/>
    <property type="evidence" value="ECO:0007669"/>
    <property type="project" value="InterPro"/>
</dbReference>
<organism evidence="2 3">
    <name type="scientific">Periconia digitata</name>
    <dbReference type="NCBI Taxonomy" id="1303443"/>
    <lineage>
        <taxon>Eukaryota</taxon>
        <taxon>Fungi</taxon>
        <taxon>Dikarya</taxon>
        <taxon>Ascomycota</taxon>
        <taxon>Pezizomycotina</taxon>
        <taxon>Dothideomycetes</taxon>
        <taxon>Pleosporomycetidae</taxon>
        <taxon>Pleosporales</taxon>
        <taxon>Massarineae</taxon>
        <taxon>Periconiaceae</taxon>
        <taxon>Periconia</taxon>
    </lineage>
</organism>